<proteinExistence type="predicted"/>
<evidence type="ECO:0000313" key="3">
    <source>
        <dbReference type="Proteomes" id="UP001293593"/>
    </source>
</evidence>
<dbReference type="SMART" id="SM00256">
    <property type="entry name" value="FBOX"/>
    <property type="match status" value="1"/>
</dbReference>
<feature type="domain" description="F-box" evidence="1">
    <location>
        <begin position="6"/>
        <end position="53"/>
    </location>
</feature>
<evidence type="ECO:0000259" key="1">
    <source>
        <dbReference type="PROSITE" id="PS50181"/>
    </source>
</evidence>
<dbReference type="AlphaFoldDB" id="A0AAE1IXR7"/>
<dbReference type="EMBL" id="JAWXYG010000011">
    <property type="protein sequence ID" value="KAK4259398.1"/>
    <property type="molecule type" value="Genomic_DNA"/>
</dbReference>
<evidence type="ECO:0000313" key="2">
    <source>
        <dbReference type="EMBL" id="KAK4259398.1"/>
    </source>
</evidence>
<dbReference type="PROSITE" id="PS50181">
    <property type="entry name" value="FBOX"/>
    <property type="match status" value="1"/>
</dbReference>
<dbReference type="InterPro" id="IPR036047">
    <property type="entry name" value="F-box-like_dom_sf"/>
</dbReference>
<dbReference type="Gene3D" id="1.20.1280.50">
    <property type="match status" value="1"/>
</dbReference>
<protein>
    <recommendedName>
        <fullName evidence="1">F-box domain-containing protein</fullName>
    </recommendedName>
</protein>
<dbReference type="SUPFAM" id="SSF50965">
    <property type="entry name" value="Galactose oxidase, central domain"/>
    <property type="match status" value="1"/>
</dbReference>
<accession>A0AAE1IXR7</accession>
<dbReference type="Proteomes" id="UP001293593">
    <property type="component" value="Unassembled WGS sequence"/>
</dbReference>
<dbReference type="InterPro" id="IPR011043">
    <property type="entry name" value="Gal_Oxase/kelch_b-propeller"/>
</dbReference>
<dbReference type="PANTHER" id="PTHR31672:SF13">
    <property type="entry name" value="F-BOX PROTEIN CPR30-LIKE"/>
    <property type="match status" value="1"/>
</dbReference>
<dbReference type="CDD" id="cd22157">
    <property type="entry name" value="F-box_AtFBW1-like"/>
    <property type="match status" value="1"/>
</dbReference>
<dbReference type="InterPro" id="IPR001810">
    <property type="entry name" value="F-box_dom"/>
</dbReference>
<dbReference type="SUPFAM" id="SSF81383">
    <property type="entry name" value="F-box domain"/>
    <property type="match status" value="1"/>
</dbReference>
<dbReference type="InterPro" id="IPR050796">
    <property type="entry name" value="SCF_F-box_component"/>
</dbReference>
<dbReference type="NCBIfam" id="TIGR01640">
    <property type="entry name" value="F_box_assoc_1"/>
    <property type="match status" value="1"/>
</dbReference>
<dbReference type="InterPro" id="IPR017451">
    <property type="entry name" value="F-box-assoc_interact_dom"/>
</dbReference>
<dbReference type="InterPro" id="IPR013187">
    <property type="entry name" value="F-box-assoc_dom_typ3"/>
</dbReference>
<comment type="caution">
    <text evidence="2">The sequence shown here is derived from an EMBL/GenBank/DDBJ whole genome shotgun (WGS) entry which is preliminary data.</text>
</comment>
<dbReference type="PANTHER" id="PTHR31672">
    <property type="entry name" value="BNACNNG10540D PROTEIN"/>
    <property type="match status" value="1"/>
</dbReference>
<dbReference type="Pfam" id="PF00646">
    <property type="entry name" value="F-box"/>
    <property type="match status" value="1"/>
</dbReference>
<organism evidence="2 3">
    <name type="scientific">Acacia crassicarpa</name>
    <name type="common">northern wattle</name>
    <dbReference type="NCBI Taxonomy" id="499986"/>
    <lineage>
        <taxon>Eukaryota</taxon>
        <taxon>Viridiplantae</taxon>
        <taxon>Streptophyta</taxon>
        <taxon>Embryophyta</taxon>
        <taxon>Tracheophyta</taxon>
        <taxon>Spermatophyta</taxon>
        <taxon>Magnoliopsida</taxon>
        <taxon>eudicotyledons</taxon>
        <taxon>Gunneridae</taxon>
        <taxon>Pentapetalae</taxon>
        <taxon>rosids</taxon>
        <taxon>fabids</taxon>
        <taxon>Fabales</taxon>
        <taxon>Fabaceae</taxon>
        <taxon>Caesalpinioideae</taxon>
        <taxon>mimosoid clade</taxon>
        <taxon>Acacieae</taxon>
        <taxon>Acacia</taxon>
    </lineage>
</organism>
<sequence length="372" mass="42805">MKIVIDIDVPFLYEEIIINILKRLPAKSLIRFQCVSKHWKSLIKNPSFTAEHLDHSTHQNPCLLFEAIDRRTLNLHLLDCEMQLRRAPNHPLLDYLKRGWVIGSSNGLLCIDISMVDCISHHSLLLYNPAIREIRQVPTTCTDFHGFVGFGFSPIVDDYKIVKIYVDEAYDVEKVEVYSLRTGSWKGLELGILNGACVNSERFTANGAIFWFGFKRDLLGRNGDPVIISFDIAMEVFTLLPRPALVPRSYQNRLATYENKLALLSCYGIRNYESFFIELWVMEEVVAPSGGRWSWTKKYTSNPYPHFVRPMTIWKNEIVCKISTARGRENDNPNTVLFNLTTRESTELAVCRSDYVRHIFNYVESIIPVGGM</sequence>
<name>A0AAE1IXR7_9FABA</name>
<dbReference type="Pfam" id="PF08268">
    <property type="entry name" value="FBA_3"/>
    <property type="match status" value="1"/>
</dbReference>
<keyword evidence="3" id="KW-1185">Reference proteome</keyword>
<reference evidence="2" key="1">
    <citation type="submission" date="2023-10" db="EMBL/GenBank/DDBJ databases">
        <title>Chromosome-level genome of the transformable northern wattle, Acacia crassicarpa.</title>
        <authorList>
            <person name="Massaro I."/>
            <person name="Sinha N.R."/>
            <person name="Poethig S."/>
            <person name="Leichty A.R."/>
        </authorList>
    </citation>
    <scope>NUCLEOTIDE SEQUENCE</scope>
    <source>
        <strain evidence="2">Acra3RX</strain>
        <tissue evidence="2">Leaf</tissue>
    </source>
</reference>
<gene>
    <name evidence="2" type="ORF">QN277_005736</name>
</gene>